<gene>
    <name evidence="2" type="ORF">NE857_03360</name>
</gene>
<keyword evidence="1" id="KW-0472">Membrane</keyword>
<reference evidence="2" key="1">
    <citation type="submission" date="2022-06" db="EMBL/GenBank/DDBJ databases">
        <authorList>
            <person name="Ping M."/>
        </authorList>
    </citation>
    <scope>NUCLEOTIDE SEQUENCE</scope>
    <source>
        <strain evidence="2">JCM11759T</strain>
    </source>
</reference>
<dbReference type="Proteomes" id="UP001055940">
    <property type="component" value="Chromosome"/>
</dbReference>
<keyword evidence="1" id="KW-0812">Transmembrane</keyword>
<keyword evidence="1" id="KW-1133">Transmembrane helix</keyword>
<accession>A0ABY5DBW3</accession>
<evidence type="ECO:0000256" key="1">
    <source>
        <dbReference type="SAM" id="Phobius"/>
    </source>
</evidence>
<feature type="transmembrane region" description="Helical" evidence="1">
    <location>
        <begin position="212"/>
        <end position="230"/>
    </location>
</feature>
<evidence type="ECO:0000313" key="3">
    <source>
        <dbReference type="Proteomes" id="UP001055940"/>
    </source>
</evidence>
<sequence>MLSAPIQRPPLTGWQTFGLYFAMVTTLSALTLTTPTVLARSTSLASALVWVGPWTSVVLTLVLLSWWVARRTGVGVRDGYGIAPRWARSERRLVRTEHALDTAITAGVALSVYLTVYAFTWLMNPTPTPAGGWLPVVLFTQTATAVASELVLLGVLAAVATALKWGGQTFVLVSMTSRIAIADPHWSALLASAVGGAFIAALYLHTRRLTPILIAHTTAATSLTLMGAWASSLT</sequence>
<feature type="transmembrane region" description="Helical" evidence="1">
    <location>
        <begin position="143"/>
        <end position="165"/>
    </location>
</feature>
<evidence type="ECO:0008006" key="4">
    <source>
        <dbReference type="Google" id="ProtNLM"/>
    </source>
</evidence>
<name>A0ABY5DBW3_9ACTN</name>
<feature type="transmembrane region" description="Helical" evidence="1">
    <location>
        <begin position="44"/>
        <end position="69"/>
    </location>
</feature>
<feature type="transmembrane region" description="Helical" evidence="1">
    <location>
        <begin position="99"/>
        <end position="123"/>
    </location>
</feature>
<feature type="transmembrane region" description="Helical" evidence="1">
    <location>
        <begin position="186"/>
        <end position="206"/>
    </location>
</feature>
<organism evidence="2 3">
    <name type="scientific">Nocardiopsis exhalans</name>
    <dbReference type="NCBI Taxonomy" id="163604"/>
    <lineage>
        <taxon>Bacteria</taxon>
        <taxon>Bacillati</taxon>
        <taxon>Actinomycetota</taxon>
        <taxon>Actinomycetes</taxon>
        <taxon>Streptosporangiales</taxon>
        <taxon>Nocardiopsidaceae</taxon>
        <taxon>Nocardiopsis</taxon>
    </lineage>
</organism>
<feature type="transmembrane region" description="Helical" evidence="1">
    <location>
        <begin position="12"/>
        <end position="32"/>
    </location>
</feature>
<evidence type="ECO:0000313" key="2">
    <source>
        <dbReference type="EMBL" id="USY20708.1"/>
    </source>
</evidence>
<protein>
    <recommendedName>
        <fullName evidence="4">CPBP family intramembrane metalloprotease</fullName>
    </recommendedName>
</protein>
<dbReference type="EMBL" id="CP099837">
    <property type="protein sequence ID" value="USY20708.1"/>
    <property type="molecule type" value="Genomic_DNA"/>
</dbReference>
<keyword evidence="3" id="KW-1185">Reference proteome</keyword>
<proteinExistence type="predicted"/>
<dbReference type="RefSeq" id="WP_254419741.1">
    <property type="nucleotide sequence ID" value="NZ_BAAAJB010000038.1"/>
</dbReference>